<dbReference type="GO" id="GO:0005789">
    <property type="term" value="C:endoplasmic reticulum membrane"/>
    <property type="evidence" value="ECO:0007669"/>
    <property type="project" value="UniProtKB-SubCell"/>
</dbReference>
<feature type="domain" description="MIR" evidence="3">
    <location>
        <begin position="119"/>
        <end position="177"/>
    </location>
</feature>
<keyword evidence="2" id="KW-0472">Membrane</keyword>
<organism evidence="4 5">
    <name type="scientific">Ephemerocybe angulata</name>
    <dbReference type="NCBI Taxonomy" id="980116"/>
    <lineage>
        <taxon>Eukaryota</taxon>
        <taxon>Fungi</taxon>
        <taxon>Dikarya</taxon>
        <taxon>Basidiomycota</taxon>
        <taxon>Agaricomycotina</taxon>
        <taxon>Agaricomycetes</taxon>
        <taxon>Agaricomycetidae</taxon>
        <taxon>Agaricales</taxon>
        <taxon>Agaricineae</taxon>
        <taxon>Psathyrellaceae</taxon>
        <taxon>Ephemerocybe</taxon>
    </lineage>
</organism>
<dbReference type="SUPFAM" id="SSF82109">
    <property type="entry name" value="MIR domain"/>
    <property type="match status" value="1"/>
</dbReference>
<comment type="catalytic activity">
    <reaction evidence="2">
        <text>a di-trans,poly-cis-dolichyl beta-D-mannosyl phosphate + L-threonyl-[protein] = 3-O-(alpha-D-mannosyl)-L-threonyl-[protein] + a di-trans,poly-cis-dolichyl phosphate + H(+)</text>
        <dbReference type="Rhea" id="RHEA:53396"/>
        <dbReference type="Rhea" id="RHEA-COMP:11060"/>
        <dbReference type="Rhea" id="RHEA-COMP:13547"/>
        <dbReference type="Rhea" id="RHEA-COMP:19498"/>
        <dbReference type="Rhea" id="RHEA-COMP:19501"/>
        <dbReference type="ChEBI" id="CHEBI:15378"/>
        <dbReference type="ChEBI" id="CHEBI:30013"/>
        <dbReference type="ChEBI" id="CHEBI:57683"/>
        <dbReference type="ChEBI" id="CHEBI:58211"/>
        <dbReference type="ChEBI" id="CHEBI:137323"/>
        <dbReference type="EC" id="2.4.1.109"/>
    </reaction>
</comment>
<evidence type="ECO:0000259" key="3">
    <source>
        <dbReference type="PROSITE" id="PS50919"/>
    </source>
</evidence>
<dbReference type="EMBL" id="JACGCI010000078">
    <property type="protein sequence ID" value="KAF6747762.1"/>
    <property type="molecule type" value="Genomic_DNA"/>
</dbReference>
<comment type="subcellular location">
    <subcellularLocation>
        <location evidence="2">Endoplasmic reticulum membrane</location>
        <topology evidence="2">Multi-pass membrane protein</topology>
    </subcellularLocation>
</comment>
<accession>A0A8H6HKC5</accession>
<dbReference type="Pfam" id="PF02815">
    <property type="entry name" value="MIR"/>
    <property type="match status" value="1"/>
</dbReference>
<feature type="transmembrane region" description="Helical" evidence="2">
    <location>
        <begin position="293"/>
        <end position="310"/>
    </location>
</feature>
<name>A0A8H6HKC5_9AGAR</name>
<dbReference type="UniPathway" id="UPA00378"/>
<reference evidence="4 5" key="1">
    <citation type="submission" date="2020-07" db="EMBL/GenBank/DDBJ databases">
        <title>Comparative genomics of pyrophilous fungi reveals a link between fire events and developmental genes.</title>
        <authorList>
            <consortium name="DOE Joint Genome Institute"/>
            <person name="Steindorff A.S."/>
            <person name="Carver A."/>
            <person name="Calhoun S."/>
            <person name="Stillman K."/>
            <person name="Liu H."/>
            <person name="Lipzen A."/>
            <person name="Pangilinan J."/>
            <person name="Labutti K."/>
            <person name="Bruns T.D."/>
            <person name="Grigoriev I.V."/>
        </authorList>
    </citation>
    <scope>NUCLEOTIDE SEQUENCE [LARGE SCALE GENOMIC DNA]</scope>
    <source>
        <strain evidence="4 5">CBS 144469</strain>
    </source>
</reference>
<dbReference type="InterPro" id="IPR036300">
    <property type="entry name" value="MIR_dom_sf"/>
</dbReference>
<keyword evidence="1" id="KW-0677">Repeat</keyword>
<comment type="function">
    <text evidence="2">Transfers mannose from Dol-P-mannose to Ser or Thr residues on proteins.</text>
</comment>
<comment type="pathway">
    <text evidence="2">Protein modification; protein glycosylation.</text>
</comment>
<dbReference type="Pfam" id="PF16192">
    <property type="entry name" value="PMT_4TMC"/>
    <property type="match status" value="2"/>
</dbReference>
<keyword evidence="2" id="KW-0328">Glycosyltransferase</keyword>
<feature type="transmembrane region" description="Helical" evidence="2">
    <location>
        <begin position="260"/>
        <end position="281"/>
    </location>
</feature>
<comment type="caution">
    <text evidence="2">Lacks conserved residue(s) required for the propagation of feature annotation.</text>
</comment>
<keyword evidence="2" id="KW-0812">Transmembrane</keyword>
<feature type="domain" description="MIR" evidence="3">
    <location>
        <begin position="69"/>
        <end position="125"/>
    </location>
</feature>
<evidence type="ECO:0000313" key="5">
    <source>
        <dbReference type="Proteomes" id="UP000521943"/>
    </source>
</evidence>
<keyword evidence="2" id="KW-0256">Endoplasmic reticulum</keyword>
<comment type="caution">
    <text evidence="4">The sequence shown here is derived from an EMBL/GenBank/DDBJ whole genome shotgun (WGS) entry which is preliminary data.</text>
</comment>
<evidence type="ECO:0000313" key="4">
    <source>
        <dbReference type="EMBL" id="KAF6747762.1"/>
    </source>
</evidence>
<dbReference type="Gene3D" id="2.80.10.50">
    <property type="match status" value="1"/>
</dbReference>
<sequence length="348" mass="39551">MDSFKIHLLILNHSGPGDSQMSSLFQANLEGNHFYKNPLGVAFGSRVTLKNVGRGGGTLHSHYEPEGPLRYLKDGDTIRLSHVPTGRNLHSHTVTAPVSKLNCEVSVYGNLTIVDDTKRGSVGQGHSLTKRMRFKHLALGCYLRAANAVLPQWGFKQIEVSCDEENDAHTYWNVESHWNDRRAPPGDMKLYKSPFLRDFWHLNVATMSSNNALIPDPDKEDIFALKPFDWPFLHLGLRMCGKISLGRKYNDMDAREWDHFLYVGKIAFFGWAFHYVPFLIMGRVTYLHHYLPTLYFAVLMFGHVLDHFIFSSRRFSTRTKATAFGVLVSDLAATFWWFSGVVLGIDGL</sequence>
<proteinExistence type="inferred from homology"/>
<dbReference type="InterPro" id="IPR016093">
    <property type="entry name" value="MIR_motif"/>
</dbReference>
<dbReference type="InterPro" id="IPR027005">
    <property type="entry name" value="PMT-like"/>
</dbReference>
<comment type="catalytic activity">
    <reaction evidence="2">
        <text>a di-trans,poly-cis-dolichyl beta-D-mannosyl phosphate + L-seryl-[protein] = 3-O-(alpha-D-mannosyl)-L-seryl-[protein] + a di-trans,poly-cis-dolichyl phosphate + H(+)</text>
        <dbReference type="Rhea" id="RHEA:17377"/>
        <dbReference type="Rhea" id="RHEA-COMP:9863"/>
        <dbReference type="Rhea" id="RHEA-COMP:13546"/>
        <dbReference type="Rhea" id="RHEA-COMP:19498"/>
        <dbReference type="Rhea" id="RHEA-COMP:19501"/>
        <dbReference type="ChEBI" id="CHEBI:15378"/>
        <dbReference type="ChEBI" id="CHEBI:29999"/>
        <dbReference type="ChEBI" id="CHEBI:57683"/>
        <dbReference type="ChEBI" id="CHEBI:58211"/>
        <dbReference type="ChEBI" id="CHEBI:137321"/>
        <dbReference type="EC" id="2.4.1.109"/>
    </reaction>
</comment>
<comment type="similarity">
    <text evidence="2">Belongs to the glycosyltransferase 39 family.</text>
</comment>
<evidence type="ECO:0000256" key="1">
    <source>
        <dbReference type="ARBA" id="ARBA00022737"/>
    </source>
</evidence>
<dbReference type="AlphaFoldDB" id="A0A8H6HKC5"/>
<dbReference type="Proteomes" id="UP000521943">
    <property type="component" value="Unassembled WGS sequence"/>
</dbReference>
<keyword evidence="2" id="KW-1133">Transmembrane helix</keyword>
<dbReference type="InterPro" id="IPR032421">
    <property type="entry name" value="PMT_4TMC"/>
</dbReference>
<protein>
    <recommendedName>
        <fullName evidence="2">Dolichyl-phosphate-mannose--protein mannosyltransferase</fullName>
        <ecNumber evidence="2">2.4.1.109</ecNumber>
    </recommendedName>
</protein>
<dbReference type="PANTHER" id="PTHR10050:SF46">
    <property type="entry name" value="PROTEIN O-MANNOSYL-TRANSFERASE 2"/>
    <property type="match status" value="1"/>
</dbReference>
<dbReference type="GO" id="GO:0004169">
    <property type="term" value="F:dolichyl-phosphate-mannose-protein mannosyltransferase activity"/>
    <property type="evidence" value="ECO:0007669"/>
    <property type="project" value="UniProtKB-UniRule"/>
</dbReference>
<feature type="transmembrane region" description="Helical" evidence="2">
    <location>
        <begin position="322"/>
        <end position="345"/>
    </location>
</feature>
<dbReference type="PROSITE" id="PS50919">
    <property type="entry name" value="MIR"/>
    <property type="match status" value="2"/>
</dbReference>
<dbReference type="SMART" id="SM00472">
    <property type="entry name" value="MIR"/>
    <property type="match status" value="2"/>
</dbReference>
<keyword evidence="2 4" id="KW-0808">Transferase</keyword>
<dbReference type="PANTHER" id="PTHR10050">
    <property type="entry name" value="DOLICHYL-PHOSPHATE-MANNOSE--PROTEIN MANNOSYLTRANSFERASE"/>
    <property type="match status" value="1"/>
</dbReference>
<keyword evidence="5" id="KW-1185">Reference proteome</keyword>
<dbReference type="OrthoDB" id="292747at2759"/>
<dbReference type="EC" id="2.4.1.109" evidence="2"/>
<gene>
    <name evidence="4" type="ORF">DFP72DRAFT_992470</name>
</gene>
<evidence type="ECO:0000256" key="2">
    <source>
        <dbReference type="RuleBase" id="RU367007"/>
    </source>
</evidence>